<evidence type="ECO:0000313" key="1">
    <source>
        <dbReference type="EMBL" id="VVD98697.1"/>
    </source>
</evidence>
<keyword evidence="2" id="KW-1185">Reference proteome</keyword>
<protein>
    <submittedName>
        <fullName evidence="1">Uncharacterized protein</fullName>
    </submittedName>
</protein>
<sequence>MTPGSISSNRHGPSSCQWPRLDHARNIIGLHSLAFPGLATGATFLFPSRGEHAGTY</sequence>
<proteinExistence type="predicted"/>
<name>A0A5E4UFE0_9BURK</name>
<dbReference type="RefSeq" id="WP_174978502.1">
    <property type="nucleotide sequence ID" value="NZ_CABPRU010000003.1"/>
</dbReference>
<accession>A0A5E4UFE0</accession>
<organism evidence="1 2">
    <name type="scientific">Pandoraea terrigena</name>
    <dbReference type="NCBI Taxonomy" id="2508292"/>
    <lineage>
        <taxon>Bacteria</taxon>
        <taxon>Pseudomonadati</taxon>
        <taxon>Pseudomonadota</taxon>
        <taxon>Betaproteobacteria</taxon>
        <taxon>Burkholderiales</taxon>
        <taxon>Burkholderiaceae</taxon>
        <taxon>Pandoraea</taxon>
    </lineage>
</organism>
<evidence type="ECO:0000313" key="2">
    <source>
        <dbReference type="Proteomes" id="UP000334380"/>
    </source>
</evidence>
<dbReference type="Proteomes" id="UP000334380">
    <property type="component" value="Unassembled WGS sequence"/>
</dbReference>
<dbReference type="AlphaFoldDB" id="A0A5E4UFE0"/>
<reference evidence="1 2" key="1">
    <citation type="submission" date="2019-08" db="EMBL/GenBank/DDBJ databases">
        <authorList>
            <person name="Peeters C."/>
        </authorList>
    </citation>
    <scope>NUCLEOTIDE SEQUENCE [LARGE SCALE GENOMIC DNA]</scope>
    <source>
        <strain evidence="1 2">LMG 31013</strain>
    </source>
</reference>
<dbReference type="EMBL" id="CABPRU010000003">
    <property type="protein sequence ID" value="VVD98697.1"/>
    <property type="molecule type" value="Genomic_DNA"/>
</dbReference>
<gene>
    <name evidence="1" type="ORF">PTE31013_02026</name>
</gene>